<protein>
    <submittedName>
        <fullName evidence="2">Uncharacterized protein</fullName>
    </submittedName>
</protein>
<keyword evidence="1" id="KW-0812">Transmembrane</keyword>
<reference evidence="2 3" key="1">
    <citation type="journal article" date="2024" name="G3 (Bethesda)">
        <title>Genome assembly of Hibiscus sabdariffa L. provides insights into metabolisms of medicinal natural products.</title>
        <authorList>
            <person name="Kim T."/>
        </authorList>
    </citation>
    <scope>NUCLEOTIDE SEQUENCE [LARGE SCALE GENOMIC DNA]</scope>
    <source>
        <strain evidence="2">TK-2024</strain>
        <tissue evidence="2">Old leaves</tissue>
    </source>
</reference>
<name>A0ABR2PEW9_9ROSI</name>
<dbReference type="Proteomes" id="UP001396334">
    <property type="component" value="Unassembled WGS sequence"/>
</dbReference>
<accession>A0ABR2PEW9</accession>
<proteinExistence type="predicted"/>
<evidence type="ECO:0000313" key="2">
    <source>
        <dbReference type="EMBL" id="KAK8986990.1"/>
    </source>
</evidence>
<organism evidence="2 3">
    <name type="scientific">Hibiscus sabdariffa</name>
    <name type="common">roselle</name>
    <dbReference type="NCBI Taxonomy" id="183260"/>
    <lineage>
        <taxon>Eukaryota</taxon>
        <taxon>Viridiplantae</taxon>
        <taxon>Streptophyta</taxon>
        <taxon>Embryophyta</taxon>
        <taxon>Tracheophyta</taxon>
        <taxon>Spermatophyta</taxon>
        <taxon>Magnoliopsida</taxon>
        <taxon>eudicotyledons</taxon>
        <taxon>Gunneridae</taxon>
        <taxon>Pentapetalae</taxon>
        <taxon>rosids</taxon>
        <taxon>malvids</taxon>
        <taxon>Malvales</taxon>
        <taxon>Malvaceae</taxon>
        <taxon>Malvoideae</taxon>
        <taxon>Hibiscus</taxon>
    </lineage>
</organism>
<comment type="caution">
    <text evidence="2">The sequence shown here is derived from an EMBL/GenBank/DDBJ whole genome shotgun (WGS) entry which is preliminary data.</text>
</comment>
<sequence>MGKLWKGASMTGYLELCKIPGGVFIDVNSKKKQKGQGIEVQESNEVVLLRWLSVAMIYLIAVQNLLVVAEKRCFVGKFVDSRLVKRWIQM</sequence>
<feature type="transmembrane region" description="Helical" evidence="1">
    <location>
        <begin position="48"/>
        <end position="68"/>
    </location>
</feature>
<evidence type="ECO:0000256" key="1">
    <source>
        <dbReference type="SAM" id="Phobius"/>
    </source>
</evidence>
<evidence type="ECO:0000313" key="3">
    <source>
        <dbReference type="Proteomes" id="UP001396334"/>
    </source>
</evidence>
<keyword evidence="3" id="KW-1185">Reference proteome</keyword>
<keyword evidence="1" id="KW-1133">Transmembrane helix</keyword>
<gene>
    <name evidence="2" type="ORF">V6N11_055307</name>
</gene>
<keyword evidence="1" id="KW-0472">Membrane</keyword>
<dbReference type="EMBL" id="JBBPBN010000061">
    <property type="protein sequence ID" value="KAK8986990.1"/>
    <property type="molecule type" value="Genomic_DNA"/>
</dbReference>